<organism evidence="9 10">
    <name type="scientific">Glutamicibacter creatinolyticus</name>
    <dbReference type="NCBI Taxonomy" id="162496"/>
    <lineage>
        <taxon>Bacteria</taxon>
        <taxon>Bacillati</taxon>
        <taxon>Actinomycetota</taxon>
        <taxon>Actinomycetes</taxon>
        <taxon>Micrococcales</taxon>
        <taxon>Micrococcaceae</taxon>
        <taxon>Glutamicibacter</taxon>
    </lineage>
</organism>
<dbReference type="Gene3D" id="2.170.150.20">
    <property type="entry name" value="Peptide methionine sulfoxide reductase"/>
    <property type="match status" value="1"/>
</dbReference>
<feature type="domain" description="MsrB" evidence="8">
    <location>
        <begin position="36"/>
        <end position="160"/>
    </location>
</feature>
<proteinExistence type="predicted"/>
<dbReference type="PANTHER" id="PTHR10173">
    <property type="entry name" value="METHIONINE SULFOXIDE REDUCTASE"/>
    <property type="match status" value="1"/>
</dbReference>
<evidence type="ECO:0000256" key="2">
    <source>
        <dbReference type="ARBA" id="ARBA00012499"/>
    </source>
</evidence>
<gene>
    <name evidence="9" type="primary">msrB</name>
    <name evidence="9" type="ORF">GcLGCM259_1755</name>
</gene>
<dbReference type="PROSITE" id="PS51790">
    <property type="entry name" value="MSRB"/>
    <property type="match status" value="1"/>
</dbReference>
<keyword evidence="3" id="KW-0479">Metal-binding</keyword>
<dbReference type="EC" id="1.8.4.12" evidence="2"/>
<keyword evidence="4" id="KW-0862">Zinc</keyword>
<dbReference type="GO" id="GO:0033743">
    <property type="term" value="F:peptide-methionine (R)-S-oxide reductase activity"/>
    <property type="evidence" value="ECO:0007669"/>
    <property type="project" value="UniProtKB-EC"/>
</dbReference>
<dbReference type="RefSeq" id="WP_138926406.1">
    <property type="nucleotide sequence ID" value="NZ_CP034412.1"/>
</dbReference>
<dbReference type="AlphaFoldDB" id="A0A5B7WW27"/>
<dbReference type="SUPFAM" id="SSF51316">
    <property type="entry name" value="Mss4-like"/>
    <property type="match status" value="1"/>
</dbReference>
<accession>A0A5B7WW27</accession>
<feature type="region of interest" description="Disordered" evidence="7">
    <location>
        <begin position="1"/>
        <end position="33"/>
    </location>
</feature>
<dbReference type="NCBIfam" id="TIGR00357">
    <property type="entry name" value="peptide-methionine (R)-S-oxide reductase MsrB"/>
    <property type="match status" value="1"/>
</dbReference>
<dbReference type="Pfam" id="PF01641">
    <property type="entry name" value="SelR"/>
    <property type="match status" value="1"/>
</dbReference>
<dbReference type="GO" id="GO:0005737">
    <property type="term" value="C:cytoplasm"/>
    <property type="evidence" value="ECO:0007669"/>
    <property type="project" value="TreeGrafter"/>
</dbReference>
<comment type="cofactor">
    <cofactor evidence="1">
        <name>Zn(2+)</name>
        <dbReference type="ChEBI" id="CHEBI:29105"/>
    </cofactor>
</comment>
<comment type="catalytic activity">
    <reaction evidence="6">
        <text>L-methionyl-[protein] + [thioredoxin]-disulfide + H2O = L-methionyl-(R)-S-oxide-[protein] + [thioredoxin]-dithiol</text>
        <dbReference type="Rhea" id="RHEA:24164"/>
        <dbReference type="Rhea" id="RHEA-COMP:10698"/>
        <dbReference type="Rhea" id="RHEA-COMP:10700"/>
        <dbReference type="Rhea" id="RHEA-COMP:12313"/>
        <dbReference type="Rhea" id="RHEA-COMP:12314"/>
        <dbReference type="ChEBI" id="CHEBI:15377"/>
        <dbReference type="ChEBI" id="CHEBI:16044"/>
        <dbReference type="ChEBI" id="CHEBI:29950"/>
        <dbReference type="ChEBI" id="CHEBI:45764"/>
        <dbReference type="ChEBI" id="CHEBI:50058"/>
        <dbReference type="EC" id="1.8.4.12"/>
    </reaction>
</comment>
<dbReference type="GO" id="GO:0046872">
    <property type="term" value="F:metal ion binding"/>
    <property type="evidence" value="ECO:0007669"/>
    <property type="project" value="UniProtKB-KW"/>
</dbReference>
<evidence type="ECO:0000313" key="9">
    <source>
        <dbReference type="EMBL" id="QCY47474.1"/>
    </source>
</evidence>
<dbReference type="InterPro" id="IPR011057">
    <property type="entry name" value="Mss4-like_sf"/>
</dbReference>
<name>A0A5B7WW27_9MICC</name>
<dbReference type="GO" id="GO:0006979">
    <property type="term" value="P:response to oxidative stress"/>
    <property type="evidence" value="ECO:0007669"/>
    <property type="project" value="InterPro"/>
</dbReference>
<evidence type="ECO:0000256" key="7">
    <source>
        <dbReference type="SAM" id="MobiDB-lite"/>
    </source>
</evidence>
<dbReference type="GO" id="GO:0030091">
    <property type="term" value="P:protein repair"/>
    <property type="evidence" value="ECO:0007669"/>
    <property type="project" value="InterPro"/>
</dbReference>
<dbReference type="InterPro" id="IPR028427">
    <property type="entry name" value="Met_Sox_Rdtase_MsrB"/>
</dbReference>
<feature type="compositionally biased region" description="Low complexity" evidence="7">
    <location>
        <begin position="1"/>
        <end position="15"/>
    </location>
</feature>
<dbReference type="Proteomes" id="UP000307000">
    <property type="component" value="Chromosome"/>
</dbReference>
<evidence type="ECO:0000256" key="4">
    <source>
        <dbReference type="ARBA" id="ARBA00022833"/>
    </source>
</evidence>
<evidence type="ECO:0000256" key="3">
    <source>
        <dbReference type="ARBA" id="ARBA00022723"/>
    </source>
</evidence>
<evidence type="ECO:0000313" key="10">
    <source>
        <dbReference type="Proteomes" id="UP000307000"/>
    </source>
</evidence>
<keyword evidence="5" id="KW-0560">Oxidoreductase</keyword>
<dbReference type="FunFam" id="2.170.150.20:FF:000009">
    <property type="entry name" value="Peptide-methionine (R)-S-oxide reductase"/>
    <property type="match status" value="1"/>
</dbReference>
<evidence type="ECO:0000259" key="8">
    <source>
        <dbReference type="PROSITE" id="PS51790"/>
    </source>
</evidence>
<sequence>MTSNDPAARNSATPNPASPNPASPNAAGGAAGEKTELDWRQVLSPQEYHVLREAGTERPFTGEYWDTTTEGVYSCRACGAELFASTTKFDAGCGWPSFFTPLAEDRVRYLTDETLGMKRVEVRCAACDSHLGHVFEGEGFNTPTDLRYCINSLSLTLREANA</sequence>
<evidence type="ECO:0000256" key="1">
    <source>
        <dbReference type="ARBA" id="ARBA00001947"/>
    </source>
</evidence>
<reference evidence="9 10" key="1">
    <citation type="submission" date="2018-12" db="EMBL/GenBank/DDBJ databases">
        <title>Complete Genome Sequence of Glutamicibacter creatinolyticus strain LGCM259,isolated from an abscess of a 12-year-old mare in Italy.</title>
        <authorList>
            <person name="Santos R.G."/>
            <person name="Silva A.L."/>
            <person name="Seyffert N."/>
            <person name="Castro T.L.P."/>
            <person name="Attili A.R."/>
            <person name="Rifici C."/>
            <person name="Mazzullo G."/>
            <person name="Brenig B."/>
            <person name="Venanzi F."/>
            <person name="Azevedo V."/>
        </authorList>
    </citation>
    <scope>NUCLEOTIDE SEQUENCE [LARGE SCALE GENOMIC DNA]</scope>
    <source>
        <strain evidence="9 10">LGCM 259</strain>
    </source>
</reference>
<dbReference type="EMBL" id="CP034412">
    <property type="protein sequence ID" value="QCY47474.1"/>
    <property type="molecule type" value="Genomic_DNA"/>
</dbReference>
<evidence type="ECO:0000256" key="5">
    <source>
        <dbReference type="ARBA" id="ARBA00023002"/>
    </source>
</evidence>
<dbReference type="InterPro" id="IPR002579">
    <property type="entry name" value="Met_Sox_Rdtase_MsrB_dom"/>
</dbReference>
<protein>
    <recommendedName>
        <fullName evidence="2">peptide-methionine (R)-S-oxide reductase</fullName>
        <ecNumber evidence="2">1.8.4.12</ecNumber>
    </recommendedName>
</protein>
<dbReference type="KEGG" id="gcr:GcLGCM259_1755"/>
<keyword evidence="10" id="KW-1185">Reference proteome</keyword>
<dbReference type="PANTHER" id="PTHR10173:SF52">
    <property type="entry name" value="METHIONINE-R-SULFOXIDE REDUCTASE B1"/>
    <property type="match status" value="1"/>
</dbReference>
<evidence type="ECO:0000256" key="6">
    <source>
        <dbReference type="ARBA" id="ARBA00048488"/>
    </source>
</evidence>